<protein>
    <submittedName>
        <fullName evidence="4">Deazaflavin-dependent oxidoreductase (Nitroreductase family)</fullName>
    </submittedName>
</protein>
<dbReference type="Pfam" id="PF01814">
    <property type="entry name" value="Hemerythrin"/>
    <property type="match status" value="1"/>
</dbReference>
<dbReference type="InterPro" id="IPR012312">
    <property type="entry name" value="Hemerythrin-like"/>
</dbReference>
<feature type="domain" description="Hemerythrin-like" evidence="3">
    <location>
        <begin position="145"/>
        <end position="265"/>
    </location>
</feature>
<dbReference type="InterPro" id="IPR004378">
    <property type="entry name" value="F420H2_quin_Rdtase"/>
</dbReference>
<organism evidence="4 5">
    <name type="scientific">Kutzneria viridogrisea</name>
    <dbReference type="NCBI Taxonomy" id="47990"/>
    <lineage>
        <taxon>Bacteria</taxon>
        <taxon>Bacillati</taxon>
        <taxon>Actinomycetota</taxon>
        <taxon>Actinomycetes</taxon>
        <taxon>Pseudonocardiales</taxon>
        <taxon>Pseudonocardiaceae</taxon>
        <taxon>Kutzneria</taxon>
    </lineage>
</organism>
<evidence type="ECO:0000313" key="4">
    <source>
        <dbReference type="EMBL" id="MBA8931883.1"/>
    </source>
</evidence>
<dbReference type="RefSeq" id="WP_030111271.1">
    <property type="nucleotide sequence ID" value="NZ_BAAABQ010000061.1"/>
</dbReference>
<evidence type="ECO:0000313" key="5">
    <source>
        <dbReference type="Proteomes" id="UP000517916"/>
    </source>
</evidence>
<gene>
    <name evidence="4" type="ORF">BC739_009142</name>
</gene>
<dbReference type="NCBIfam" id="TIGR00026">
    <property type="entry name" value="hi_GC_TIGR00026"/>
    <property type="match status" value="1"/>
</dbReference>
<dbReference type="Proteomes" id="UP000517916">
    <property type="component" value="Unassembled WGS sequence"/>
</dbReference>
<comment type="catalytic activity">
    <reaction evidence="2">
        <text>oxidized coenzyme F420-(gamma-L-Glu)(n) + a quinol + H(+) = reduced coenzyme F420-(gamma-L-Glu)(n) + a quinone</text>
        <dbReference type="Rhea" id="RHEA:39663"/>
        <dbReference type="Rhea" id="RHEA-COMP:12939"/>
        <dbReference type="Rhea" id="RHEA-COMP:14378"/>
        <dbReference type="ChEBI" id="CHEBI:15378"/>
        <dbReference type="ChEBI" id="CHEBI:24646"/>
        <dbReference type="ChEBI" id="CHEBI:132124"/>
        <dbReference type="ChEBI" id="CHEBI:133980"/>
        <dbReference type="ChEBI" id="CHEBI:139511"/>
    </reaction>
</comment>
<evidence type="ECO:0000259" key="3">
    <source>
        <dbReference type="Pfam" id="PF01814"/>
    </source>
</evidence>
<comment type="caution">
    <text evidence="4">The sequence shown here is derived from an EMBL/GenBank/DDBJ whole genome shotgun (WGS) entry which is preliminary data.</text>
</comment>
<sequence>MSEHFDFNQFQRNVIAEFRANRGEVGGMFAGARLALLTTTGARTGRRHTVPLGYLEVAGQPLVIASAGGAPGNPAWYHNILCDPKVVVETGTETYQAVAAVPEGAERDALFAAAVEQAPGYADYQARTTRVIPVVTLHRVKGLGDFLVEVHAWLRKELAELRAQAEPGLAAQLRAHCARFCGALTQHHTGEDRGAFPMLADRFPELAPVLDELGEQHVVVARLQERIQQLVDTESDPDRLRAELDRLSAELEAHFDHEERTVVAALNALGPAPELG</sequence>
<proteinExistence type="inferred from homology"/>
<dbReference type="EMBL" id="JACJID010000010">
    <property type="protein sequence ID" value="MBA8931883.1"/>
    <property type="molecule type" value="Genomic_DNA"/>
</dbReference>
<dbReference type="CDD" id="cd12108">
    <property type="entry name" value="Hr-like"/>
    <property type="match status" value="1"/>
</dbReference>
<dbReference type="Gene3D" id="1.20.120.520">
    <property type="entry name" value="nmb1532 protein domain like"/>
    <property type="match status" value="1"/>
</dbReference>
<dbReference type="PANTHER" id="PTHR39428:SF1">
    <property type="entry name" value="F420H(2)-DEPENDENT QUINONE REDUCTASE RV1261C"/>
    <property type="match status" value="1"/>
</dbReference>
<dbReference type="Pfam" id="PF04075">
    <property type="entry name" value="F420H2_quin_red"/>
    <property type="match status" value="1"/>
</dbReference>
<comment type="similarity">
    <text evidence="1">Belongs to the F420H(2)-dependent quinone reductase family.</text>
</comment>
<evidence type="ECO:0000256" key="2">
    <source>
        <dbReference type="ARBA" id="ARBA00049106"/>
    </source>
</evidence>
<dbReference type="Gene3D" id="2.30.110.10">
    <property type="entry name" value="Electron Transport, Fmn-binding Protein, Chain A"/>
    <property type="match status" value="1"/>
</dbReference>
<name>A0ABR6BY90_9PSEU</name>
<accession>A0ABR6BY90</accession>
<dbReference type="PANTHER" id="PTHR39428">
    <property type="entry name" value="F420H(2)-DEPENDENT QUINONE REDUCTASE RV1261C"/>
    <property type="match status" value="1"/>
</dbReference>
<keyword evidence="5" id="KW-1185">Reference proteome</keyword>
<dbReference type="SUPFAM" id="SSF50475">
    <property type="entry name" value="FMN-binding split barrel"/>
    <property type="match status" value="1"/>
</dbReference>
<evidence type="ECO:0000256" key="1">
    <source>
        <dbReference type="ARBA" id="ARBA00008710"/>
    </source>
</evidence>
<reference evidence="4 5" key="1">
    <citation type="submission" date="2020-08" db="EMBL/GenBank/DDBJ databases">
        <title>Genomic Encyclopedia of Archaeal and Bacterial Type Strains, Phase II (KMG-II): from individual species to whole genera.</title>
        <authorList>
            <person name="Goeker M."/>
        </authorList>
    </citation>
    <scope>NUCLEOTIDE SEQUENCE [LARGE SCALE GENOMIC DNA]</scope>
    <source>
        <strain evidence="4 5">DSM 43850</strain>
    </source>
</reference>
<dbReference type="InterPro" id="IPR012349">
    <property type="entry name" value="Split_barrel_FMN-bd"/>
</dbReference>